<protein>
    <submittedName>
        <fullName evidence="5">23S rRNA (Guanine(745)-N(1))-methyltransferase</fullName>
        <ecNumber evidence="5">2.1.1.187</ecNumber>
    </submittedName>
    <submittedName>
        <fullName evidence="6">Methyltransferase domain-containing protein</fullName>
    </submittedName>
</protein>
<feature type="binding site" evidence="1">
    <location>
        <position position="9"/>
    </location>
    <ligand>
        <name>Zn(2+)</name>
        <dbReference type="ChEBI" id="CHEBI:29105"/>
    </ligand>
</feature>
<dbReference type="RefSeq" id="WP_156991056.1">
    <property type="nucleotide sequence ID" value="NZ_CP060286.1"/>
</dbReference>
<feature type="binding site" evidence="1">
    <location>
        <position position="26"/>
    </location>
    <ligand>
        <name>Zn(2+)</name>
        <dbReference type="ChEBI" id="CHEBI:29105"/>
    </ligand>
</feature>
<dbReference type="InterPro" id="IPR029063">
    <property type="entry name" value="SAM-dependent_MTases_sf"/>
</dbReference>
<dbReference type="GO" id="GO:0046872">
    <property type="term" value="F:metal ion binding"/>
    <property type="evidence" value="ECO:0007669"/>
    <property type="project" value="UniProtKB-KW"/>
</dbReference>
<proteinExistence type="predicted"/>
<feature type="domain" description="Methyltransferase" evidence="3">
    <location>
        <begin position="89"/>
        <end position="201"/>
    </location>
</feature>
<reference evidence="6 8" key="2">
    <citation type="submission" date="2020-08" db="EMBL/GenBank/DDBJ databases">
        <title>The isolate Caproiciproducens sp. 7D4C2 produces n-caproate at mildly acidic conditions from hexoses: genome and rBOX comparison with related strains and chain-elongating bacteria.</title>
        <authorList>
            <person name="Esquivel-Elizondo S."/>
            <person name="Bagci C."/>
            <person name="Temovska M."/>
            <person name="Jeon B.S."/>
            <person name="Bessarab I."/>
            <person name="Williams R.B.H."/>
            <person name="Huson D.H."/>
            <person name="Angenent L.T."/>
        </authorList>
    </citation>
    <scope>NUCLEOTIDE SEQUENCE [LARGE SCALE GENOMIC DNA]</scope>
    <source>
        <strain evidence="6 8">7D4C2</strain>
    </source>
</reference>
<feature type="binding site" evidence="1">
    <location>
        <position position="22"/>
    </location>
    <ligand>
        <name>Zn(2+)</name>
        <dbReference type="ChEBI" id="CHEBI:29105"/>
    </ligand>
</feature>
<evidence type="ECO:0000313" key="5">
    <source>
        <dbReference type="EMBL" id="MVB12217.1"/>
    </source>
</evidence>
<organism evidence="5 7">
    <name type="scientific">Caproicibacter fermentans</name>
    <dbReference type="NCBI Taxonomy" id="2576756"/>
    <lineage>
        <taxon>Bacteria</taxon>
        <taxon>Bacillati</taxon>
        <taxon>Bacillota</taxon>
        <taxon>Clostridia</taxon>
        <taxon>Eubacteriales</taxon>
        <taxon>Acutalibacteraceae</taxon>
        <taxon>Caproicibacter</taxon>
    </lineage>
</organism>
<evidence type="ECO:0000256" key="2">
    <source>
        <dbReference type="PIRSR" id="PIRSR018249-2"/>
    </source>
</evidence>
<feature type="binding site" evidence="2">
    <location>
        <begin position="97"/>
        <end position="98"/>
    </location>
    <ligand>
        <name>S-adenosyl-L-methionine</name>
        <dbReference type="ChEBI" id="CHEBI:59789"/>
    </ligand>
</feature>
<accession>A0A6N8I3A3</accession>
<keyword evidence="7" id="KW-1185">Reference proteome</keyword>
<evidence type="ECO:0000256" key="1">
    <source>
        <dbReference type="PIRSR" id="PIRSR018249-1"/>
    </source>
</evidence>
<reference evidence="5 7" key="1">
    <citation type="submission" date="2019-09" db="EMBL/GenBank/DDBJ databases">
        <title>Genome sequence of Clostridium sp. EA1.</title>
        <authorList>
            <person name="Poehlein A."/>
            <person name="Bengelsdorf F.R."/>
            <person name="Daniel R."/>
        </authorList>
    </citation>
    <scope>NUCLEOTIDE SEQUENCE [LARGE SCALE GENOMIC DNA]</scope>
    <source>
        <strain evidence="5 7">EA1</strain>
    </source>
</reference>
<sequence>MGIFACPVCGATLRREETAYRCPQGHSYDLAKEGYVYLLPPNRKHSADPGDSREMVAARRRFLEAGHYAPFSDCLNRLAEDSLPQGRPVILDAGCGEGYYAGRLREHLLKRGAAPEQYGLDISKSAVRAAAKKYRGIMFAVGSIFGIPALSASADVLTDVFAPIVPREYARVLRPGGVLILAVPSQRHLYGLKEILYDEPYENEYRETEYPGFAFLRRVPVRGNITLNGAREIGDLFAMTPYFRKTPREGCERLARTQMLRTEIGFDFLLYRKVGE</sequence>
<feature type="domain" description="23S rRNA (guanine(745)-N(1))-methyltransferase N-terminal" evidence="4">
    <location>
        <begin position="4"/>
        <end position="46"/>
    </location>
</feature>
<dbReference type="OrthoDB" id="5522265at2"/>
<keyword evidence="5" id="KW-0808">Transferase</keyword>
<dbReference type="EC" id="2.1.1.187" evidence="5"/>
<dbReference type="EMBL" id="VWXL01000084">
    <property type="protein sequence ID" value="MVB12217.1"/>
    <property type="molecule type" value="Genomic_DNA"/>
</dbReference>
<dbReference type="EMBL" id="CP060286">
    <property type="protein sequence ID" value="QNK39654.1"/>
    <property type="molecule type" value="Genomic_DNA"/>
</dbReference>
<name>A0A6N8I3A3_9FIRM</name>
<keyword evidence="1" id="KW-0862">Zinc</keyword>
<dbReference type="Pfam" id="PF21302">
    <property type="entry name" value="Zn_ribbon_RlmA"/>
    <property type="match status" value="1"/>
</dbReference>
<dbReference type="Proteomes" id="UP000515909">
    <property type="component" value="Chromosome"/>
</dbReference>
<dbReference type="InterPro" id="IPR048647">
    <property type="entry name" value="RlmA_N"/>
</dbReference>
<accession>A0A7G8T7R3</accession>
<gene>
    <name evidence="5" type="primary">rlmA</name>
    <name evidence="5" type="ORF">CAFE_29490</name>
    <name evidence="6" type="ORF">HCR03_13040</name>
</gene>
<dbReference type="GO" id="GO:0052911">
    <property type="term" value="F:23S rRNA (guanine(745)-N(1))-methyltransferase activity"/>
    <property type="evidence" value="ECO:0007669"/>
    <property type="project" value="UniProtKB-EC"/>
</dbReference>
<feature type="binding site" evidence="2">
    <location>
        <position position="188"/>
    </location>
    <ligand>
        <name>S-adenosyl-L-methionine</name>
        <dbReference type="ChEBI" id="CHEBI:59789"/>
    </ligand>
</feature>
<evidence type="ECO:0000313" key="8">
    <source>
        <dbReference type="Proteomes" id="UP000515909"/>
    </source>
</evidence>
<dbReference type="PANTHER" id="PTHR42912:SF45">
    <property type="entry name" value="23S RRNA (GUANINE(745)-N(1))-METHYLTRANSFERASE"/>
    <property type="match status" value="1"/>
</dbReference>
<dbReference type="InterPro" id="IPR025714">
    <property type="entry name" value="Methyltranfer_dom"/>
</dbReference>
<evidence type="ECO:0000259" key="4">
    <source>
        <dbReference type="Pfam" id="PF21302"/>
    </source>
</evidence>
<dbReference type="PIRSF" id="PIRSF018249">
    <property type="entry name" value="MyrA_prd"/>
    <property type="match status" value="1"/>
</dbReference>
<dbReference type="KEGG" id="cfem:HCR03_13040"/>
<keyword evidence="1" id="KW-0479">Metal-binding</keyword>
<dbReference type="SUPFAM" id="SSF53335">
    <property type="entry name" value="S-adenosyl-L-methionine-dependent methyltransferases"/>
    <property type="match status" value="1"/>
</dbReference>
<dbReference type="Proteomes" id="UP000469440">
    <property type="component" value="Unassembled WGS sequence"/>
</dbReference>
<dbReference type="InterPro" id="IPR050508">
    <property type="entry name" value="Methyltransf_Superfamily"/>
</dbReference>
<evidence type="ECO:0000313" key="7">
    <source>
        <dbReference type="Proteomes" id="UP000469440"/>
    </source>
</evidence>
<feature type="binding site" evidence="1">
    <location>
        <position position="6"/>
    </location>
    <ligand>
        <name>Zn(2+)</name>
        <dbReference type="ChEBI" id="CHEBI:29105"/>
    </ligand>
</feature>
<dbReference type="CDD" id="cd02440">
    <property type="entry name" value="AdoMet_MTases"/>
    <property type="match status" value="1"/>
</dbReference>
<evidence type="ECO:0000313" key="6">
    <source>
        <dbReference type="EMBL" id="QNK39654.1"/>
    </source>
</evidence>
<dbReference type="Gene3D" id="3.40.50.150">
    <property type="entry name" value="Vaccinia Virus protein VP39"/>
    <property type="match status" value="1"/>
</dbReference>
<keyword evidence="2" id="KW-0949">S-adenosyl-L-methionine</keyword>
<feature type="binding site" evidence="2">
    <location>
        <position position="68"/>
    </location>
    <ligand>
        <name>S-adenosyl-L-methionine</name>
        <dbReference type="ChEBI" id="CHEBI:59789"/>
    </ligand>
</feature>
<keyword evidence="5" id="KW-0489">Methyltransferase</keyword>
<dbReference type="InterPro" id="IPR016718">
    <property type="entry name" value="rRNA_m1G-MeTrfase_A_prd"/>
</dbReference>
<dbReference type="Pfam" id="PF13847">
    <property type="entry name" value="Methyltransf_31"/>
    <property type="match status" value="1"/>
</dbReference>
<evidence type="ECO:0000259" key="3">
    <source>
        <dbReference type="Pfam" id="PF13847"/>
    </source>
</evidence>
<dbReference type="AlphaFoldDB" id="A0A6N8I3A3"/>
<dbReference type="PANTHER" id="PTHR42912">
    <property type="entry name" value="METHYLTRANSFERASE"/>
    <property type="match status" value="1"/>
</dbReference>